<evidence type="ECO:0000256" key="3">
    <source>
        <dbReference type="ARBA" id="ARBA00023082"/>
    </source>
</evidence>
<evidence type="ECO:0000256" key="4">
    <source>
        <dbReference type="ARBA" id="ARBA00023163"/>
    </source>
</evidence>
<evidence type="ECO:0000313" key="7">
    <source>
        <dbReference type="Proteomes" id="UP000515804"/>
    </source>
</evidence>
<organism evidence="6 7">
    <name type="scientific">Thermomonas carbonis</name>
    <dbReference type="NCBI Taxonomy" id="1463158"/>
    <lineage>
        <taxon>Bacteria</taxon>
        <taxon>Pseudomonadati</taxon>
        <taxon>Pseudomonadota</taxon>
        <taxon>Gammaproteobacteria</taxon>
        <taxon>Lysobacterales</taxon>
        <taxon>Lysobacteraceae</taxon>
        <taxon>Thermomonas</taxon>
    </lineage>
</organism>
<dbReference type="SUPFAM" id="SSF88659">
    <property type="entry name" value="Sigma3 and sigma4 domains of RNA polymerase sigma factors"/>
    <property type="match status" value="1"/>
</dbReference>
<dbReference type="NCBIfam" id="TIGR02999">
    <property type="entry name" value="Sig-70_X6"/>
    <property type="match status" value="1"/>
</dbReference>
<dbReference type="GO" id="GO:0006352">
    <property type="term" value="P:DNA-templated transcription initiation"/>
    <property type="evidence" value="ECO:0007669"/>
    <property type="project" value="InterPro"/>
</dbReference>
<protein>
    <submittedName>
        <fullName evidence="6">Sigma-70 family RNA polymerase sigma factor</fullName>
    </submittedName>
</protein>
<feature type="domain" description="RNA polymerase sigma-70 ECF-like HTH" evidence="5">
    <location>
        <begin position="8"/>
        <end position="186"/>
    </location>
</feature>
<dbReference type="Proteomes" id="UP000515804">
    <property type="component" value="Chromosome"/>
</dbReference>
<accession>A0A7G9STR8</accession>
<dbReference type="InterPro" id="IPR011517">
    <property type="entry name" value="RNA_pol_sigma70_ECF-like"/>
</dbReference>
<evidence type="ECO:0000256" key="1">
    <source>
        <dbReference type="ARBA" id="ARBA00010641"/>
    </source>
</evidence>
<dbReference type="InterPro" id="IPR039425">
    <property type="entry name" value="RNA_pol_sigma-70-like"/>
</dbReference>
<sequence>MAHSMPETSVTVLLARARAGDAAAMDAMFDAVYEELKRAARAQLRRTRDAVDTTVLVHEAYLKLAGGVQLVAVDRNHLLALSARAMRQVLVDHARHAQAQKRDGGEAALTLTANLGAEAAAVVDVLTLEGMLEGLQRIDPRAAQIVELRYFGGYSEPEIADMLGISGSTLSRDWRKARAFLFAEMSA</sequence>
<dbReference type="PANTHER" id="PTHR43133:SF39">
    <property type="entry name" value="SIMILAR TO RNA POLYMERASE SIGMA-E FACTOR"/>
    <property type="match status" value="1"/>
</dbReference>
<dbReference type="EMBL" id="CP060719">
    <property type="protein sequence ID" value="QNN71243.1"/>
    <property type="molecule type" value="Genomic_DNA"/>
</dbReference>
<dbReference type="Pfam" id="PF07638">
    <property type="entry name" value="Sigma70_ECF"/>
    <property type="match status" value="1"/>
</dbReference>
<dbReference type="InterPro" id="IPR013324">
    <property type="entry name" value="RNA_pol_sigma_r3/r4-like"/>
</dbReference>
<reference evidence="6 7" key="1">
    <citation type="submission" date="2020-08" db="EMBL/GenBank/DDBJ databases">
        <title>Genome sequence of Thermomonas carbonis KCTC 42013T.</title>
        <authorList>
            <person name="Hyun D.-W."/>
            <person name="Bae J.-W."/>
        </authorList>
    </citation>
    <scope>NUCLEOTIDE SEQUENCE [LARGE SCALE GENOMIC DNA]</scope>
    <source>
        <strain evidence="6 7">KCTC 42013</strain>
    </source>
</reference>
<keyword evidence="7" id="KW-1185">Reference proteome</keyword>
<dbReference type="InterPro" id="IPR053812">
    <property type="entry name" value="HTH_Sigma70_ECF-like"/>
</dbReference>
<dbReference type="KEGG" id="tcn:H9L16_06735"/>
<keyword evidence="4" id="KW-0804">Transcription</keyword>
<dbReference type="GO" id="GO:0016987">
    <property type="term" value="F:sigma factor activity"/>
    <property type="evidence" value="ECO:0007669"/>
    <property type="project" value="UniProtKB-KW"/>
</dbReference>
<dbReference type="InterPro" id="IPR014284">
    <property type="entry name" value="RNA_pol_sigma-70_dom"/>
</dbReference>
<gene>
    <name evidence="6" type="ORF">H9L16_06735</name>
</gene>
<dbReference type="Gene3D" id="1.10.1740.10">
    <property type="match status" value="1"/>
</dbReference>
<name>A0A7G9STR8_9GAMM</name>
<dbReference type="Gene3D" id="1.10.10.10">
    <property type="entry name" value="Winged helix-like DNA-binding domain superfamily/Winged helix DNA-binding domain"/>
    <property type="match status" value="1"/>
</dbReference>
<dbReference type="AlphaFoldDB" id="A0A7G9STR8"/>
<comment type="similarity">
    <text evidence="1">Belongs to the sigma-70 factor family. ECF subfamily.</text>
</comment>
<dbReference type="InterPro" id="IPR036388">
    <property type="entry name" value="WH-like_DNA-bd_sf"/>
</dbReference>
<dbReference type="InterPro" id="IPR013325">
    <property type="entry name" value="RNA_pol_sigma_r2"/>
</dbReference>
<evidence type="ECO:0000256" key="2">
    <source>
        <dbReference type="ARBA" id="ARBA00023015"/>
    </source>
</evidence>
<dbReference type="PANTHER" id="PTHR43133">
    <property type="entry name" value="RNA POLYMERASE ECF-TYPE SIGMA FACTO"/>
    <property type="match status" value="1"/>
</dbReference>
<dbReference type="NCBIfam" id="TIGR02937">
    <property type="entry name" value="sigma70-ECF"/>
    <property type="match status" value="1"/>
</dbReference>
<keyword evidence="2" id="KW-0805">Transcription regulation</keyword>
<evidence type="ECO:0000313" key="6">
    <source>
        <dbReference type="EMBL" id="QNN71243.1"/>
    </source>
</evidence>
<evidence type="ECO:0000259" key="5">
    <source>
        <dbReference type="Pfam" id="PF07638"/>
    </source>
</evidence>
<keyword evidence="3" id="KW-0731">Sigma factor</keyword>
<proteinExistence type="inferred from homology"/>
<dbReference type="RefSeq" id="WP_187553757.1">
    <property type="nucleotide sequence ID" value="NZ_CP060719.1"/>
</dbReference>
<dbReference type="SUPFAM" id="SSF88946">
    <property type="entry name" value="Sigma2 domain of RNA polymerase sigma factors"/>
    <property type="match status" value="1"/>
</dbReference>